<evidence type="ECO:0000313" key="1">
    <source>
        <dbReference type="EMBL" id="BBU33589.1"/>
    </source>
</evidence>
<proteinExistence type="predicted"/>
<dbReference type="EMBL" id="AP022321">
    <property type="protein sequence ID" value="BBU33589.1"/>
    <property type="molecule type" value="Genomic_DNA"/>
</dbReference>
<name>A0ABM7H9C2_9FIRM</name>
<protein>
    <submittedName>
        <fullName evidence="1">Uncharacterized protein</fullName>
    </submittedName>
</protein>
<organism evidence="1 2">
    <name type="scientific">Veillonella nakazawae</name>
    <dbReference type="NCBI Taxonomy" id="2682456"/>
    <lineage>
        <taxon>Bacteria</taxon>
        <taxon>Bacillati</taxon>
        <taxon>Bacillota</taxon>
        <taxon>Negativicutes</taxon>
        <taxon>Veillonellales</taxon>
        <taxon>Veillonellaceae</taxon>
        <taxon>Veillonella</taxon>
    </lineage>
</organism>
<dbReference type="Proteomes" id="UP000509249">
    <property type="component" value="Chromosome"/>
</dbReference>
<reference evidence="1 2" key="1">
    <citation type="journal article" date="2020" name="Int. J. Syst. Evol. Microbiol.">
        <title>Veillonella nakazawae sp. nov., an anaerobic gram-negative coccus isolated from the oral cavity of Japanese children.</title>
        <authorList>
            <person name="Mashima I."/>
            <person name="Theodorea C.F."/>
            <person name="Djais A.A."/>
            <person name="Kunihiro T."/>
            <person name="Kawamura Y."/>
            <person name="Otomo M."/>
            <person name="Saitoh M."/>
            <person name="Tamai R."/>
            <person name="Kiyoura Y."/>
        </authorList>
    </citation>
    <scope>NUCLEOTIDE SEQUENCE [LARGE SCALE GENOMIC DNA]</scope>
    <source>
        <strain evidence="1 2">T1-7</strain>
    </source>
</reference>
<dbReference type="RefSeq" id="WP_178884060.1">
    <property type="nucleotide sequence ID" value="NZ_AP022321.1"/>
</dbReference>
<evidence type="ECO:0000313" key="2">
    <source>
        <dbReference type="Proteomes" id="UP000509249"/>
    </source>
</evidence>
<keyword evidence="2" id="KW-1185">Reference proteome</keyword>
<sequence length="136" mass="15554">MGTTFMLMNNPMDLIMNLVVDTTVNTDQMILEGAIEKYKVDFDAASQQAIFTFKLYSSSKFYKLRIVADAKKNLEELTSTEHFFQVVNILGLTINMAKSKKKSLAIKVDMENSYVYLEDLSSNDGTIHKFHGWLEH</sequence>
<gene>
    <name evidence="1" type="ORF">VEIT17_00350</name>
</gene>
<accession>A0ABM7H9C2</accession>